<accession>A0AB39MY35</accession>
<reference evidence="1" key="1">
    <citation type="submission" date="2024-07" db="EMBL/GenBank/DDBJ databases">
        <authorList>
            <person name="Yu S.T."/>
        </authorList>
    </citation>
    <scope>NUCLEOTIDE SEQUENCE</scope>
    <source>
        <strain evidence="1">R11</strain>
    </source>
</reference>
<sequence length="285" mass="32845">MTEEYDLGELPDDVVHMGRFFEASSAWPESAWFGRAMALLHFGTYRVDRFPFEETFENDLAAAAALARSFTQLRAAWVVTSHGFLAEMRNLLRSVYESAGLARVLAKDPKMADQWLRDGKWFPDVRVRQWLSDVRGDSAHEVEKYKNFYAEASAWAHPTAESCMGQFTVEEDHFFLNSAIAFDEEACRQAVSLLASTALFACFAFRNAVVNERAIDPAWRRDLYDLAREMSDEAMPHLDRDWAAEQAHYDAVMTNLRDRRYLKGQLRTHPRAYDNLKPQESNHRS</sequence>
<evidence type="ECO:0000313" key="1">
    <source>
        <dbReference type="EMBL" id="XDQ10844.1"/>
    </source>
</evidence>
<name>A0AB39MY35_9ACTN</name>
<dbReference type="EMBL" id="CP163432">
    <property type="protein sequence ID" value="XDQ10844.1"/>
    <property type="molecule type" value="Genomic_DNA"/>
</dbReference>
<proteinExistence type="predicted"/>
<protein>
    <submittedName>
        <fullName evidence="1">Uncharacterized protein</fullName>
    </submittedName>
</protein>
<organism evidence="1">
    <name type="scientific">Streptomyces sp. R11</name>
    <dbReference type="NCBI Taxonomy" id="3238625"/>
    <lineage>
        <taxon>Bacteria</taxon>
        <taxon>Bacillati</taxon>
        <taxon>Actinomycetota</taxon>
        <taxon>Actinomycetes</taxon>
        <taxon>Kitasatosporales</taxon>
        <taxon>Streptomycetaceae</taxon>
        <taxon>Streptomyces</taxon>
    </lineage>
</organism>
<gene>
    <name evidence="1" type="ORF">AB5J55_14790</name>
</gene>
<dbReference type="RefSeq" id="WP_369271129.1">
    <property type="nucleotide sequence ID" value="NZ_CP163432.1"/>
</dbReference>
<dbReference type="AlphaFoldDB" id="A0AB39MY35"/>